<comment type="caution">
    <text evidence="1">The sequence shown here is derived from an EMBL/GenBank/DDBJ whole genome shotgun (WGS) entry which is preliminary data.</text>
</comment>
<dbReference type="EMBL" id="VMSD01000004">
    <property type="protein sequence ID" value="KAF0847093.1"/>
    <property type="molecule type" value="Genomic_DNA"/>
</dbReference>
<dbReference type="Proteomes" id="UP000798951">
    <property type="component" value="Unassembled WGS sequence"/>
</dbReference>
<gene>
    <name evidence="1" type="ORF">FNL39_104516</name>
</gene>
<evidence type="ECO:0000313" key="1">
    <source>
        <dbReference type="EMBL" id="KAF0847093.1"/>
    </source>
</evidence>
<evidence type="ECO:0000313" key="2">
    <source>
        <dbReference type="Proteomes" id="UP000798951"/>
    </source>
</evidence>
<reference evidence="1 2" key="1">
    <citation type="submission" date="2019-07" db="EMBL/GenBank/DDBJ databases">
        <title>Genomic Encyclopedia of Type Strains, Phase IV (KMG-IV): sequencing the most valuable type-strain genomes for metagenomic binning, comparative biology and taxonomic classification.</title>
        <authorList>
            <person name="Goeker M."/>
        </authorList>
    </citation>
    <scope>NUCLEOTIDE SEQUENCE [LARGE SCALE GENOMIC DNA]</scope>
    <source>
        <strain evidence="1 2">DSM 44831</strain>
    </source>
</reference>
<protein>
    <recommendedName>
        <fullName evidence="3">Phage integrase family protein</fullName>
    </recommendedName>
</protein>
<accession>A0ABQ6YMT0</accession>
<name>A0ABQ6YMT0_9NOCA</name>
<organism evidence="1 2">
    <name type="scientific">Nocardia caishijiensis</name>
    <dbReference type="NCBI Taxonomy" id="184756"/>
    <lineage>
        <taxon>Bacteria</taxon>
        <taxon>Bacillati</taxon>
        <taxon>Actinomycetota</taxon>
        <taxon>Actinomycetes</taxon>
        <taxon>Mycobacteriales</taxon>
        <taxon>Nocardiaceae</taxon>
        <taxon>Nocardia</taxon>
    </lineage>
</organism>
<evidence type="ECO:0008006" key="3">
    <source>
        <dbReference type="Google" id="ProtNLM"/>
    </source>
</evidence>
<sequence length="58" mass="6366">MNNGLPIHIGAALLGHSNVQTIRGYVAVFSEDEDLLARKETKRLARIAPVELGLPFPR</sequence>
<keyword evidence="2" id="KW-1185">Reference proteome</keyword>
<proteinExistence type="predicted"/>